<keyword evidence="1" id="KW-1133">Transmembrane helix</keyword>
<keyword evidence="1" id="KW-0472">Membrane</keyword>
<gene>
    <name evidence="3" type="ORF">SAMN05444354_107192</name>
</gene>
<protein>
    <recommendedName>
        <fullName evidence="5">Outer membrane protein beta-barrel domain-containing protein</fullName>
    </recommendedName>
</protein>
<evidence type="ECO:0000256" key="1">
    <source>
        <dbReference type="SAM" id="Phobius"/>
    </source>
</evidence>
<evidence type="ECO:0008006" key="5">
    <source>
        <dbReference type="Google" id="ProtNLM"/>
    </source>
</evidence>
<keyword evidence="1" id="KW-0812">Transmembrane</keyword>
<evidence type="ECO:0000313" key="4">
    <source>
        <dbReference type="Proteomes" id="UP000182719"/>
    </source>
</evidence>
<evidence type="ECO:0000313" key="3">
    <source>
        <dbReference type="EMBL" id="SEL63894.1"/>
    </source>
</evidence>
<sequence>MRIVSVLLCVCISPVAAGAPSQASSRVGKALGDPVRVRTEGGTVDGRLLEIGTESLTLDVGASSLLQEPLPLSGVQEFSVRGRYEGTGAAIGATTGVLAGAFLGMFFCLFGESSTVDSCAPASLLSALGGGAAMGGLGAFIGSLIFSWDRVYDRTLDGPLALSPERASQEVWARSAGRRSWPAAGQFGFFWSNALLFNSEQDHPERSDSFGMGARINGLARIGPYLAVGPEVTLHRLFGSDEQVPDRFVVSLGALVRAAPRPSLLTPSLMVGAAGHSVQTVSYSVGAGLDWRVAHGTALALELHWHRTFAGHDVEQQLNLGLGLRSF</sequence>
<feature type="transmembrane region" description="Helical" evidence="1">
    <location>
        <begin position="89"/>
        <end position="110"/>
    </location>
</feature>
<name>A0A1H7RW25_STIAU</name>
<feature type="chain" id="PRO_5010231192" description="Outer membrane protein beta-barrel domain-containing protein" evidence="2">
    <location>
        <begin position="20"/>
        <end position="327"/>
    </location>
</feature>
<dbReference type="Proteomes" id="UP000182719">
    <property type="component" value="Unassembled WGS sequence"/>
</dbReference>
<dbReference type="EMBL" id="FOAP01000007">
    <property type="protein sequence ID" value="SEL63894.1"/>
    <property type="molecule type" value="Genomic_DNA"/>
</dbReference>
<keyword evidence="2" id="KW-0732">Signal</keyword>
<dbReference type="AlphaFoldDB" id="A0A1H7RW25"/>
<keyword evidence="4" id="KW-1185">Reference proteome</keyword>
<dbReference type="RefSeq" id="WP_075007231.1">
    <property type="nucleotide sequence ID" value="NZ_FOAP01000007.1"/>
</dbReference>
<feature type="signal peptide" evidence="2">
    <location>
        <begin position="1"/>
        <end position="19"/>
    </location>
</feature>
<feature type="transmembrane region" description="Helical" evidence="1">
    <location>
        <begin position="122"/>
        <end position="148"/>
    </location>
</feature>
<accession>A0A1H7RW25</accession>
<evidence type="ECO:0000256" key="2">
    <source>
        <dbReference type="SAM" id="SignalP"/>
    </source>
</evidence>
<proteinExistence type="predicted"/>
<reference evidence="4" key="1">
    <citation type="submission" date="2016-10" db="EMBL/GenBank/DDBJ databases">
        <authorList>
            <person name="Varghese N."/>
            <person name="Submissions S."/>
        </authorList>
    </citation>
    <scope>NUCLEOTIDE SEQUENCE [LARGE SCALE GENOMIC DNA]</scope>
    <source>
        <strain evidence="4">DSM 17044</strain>
    </source>
</reference>
<organism evidence="3 4">
    <name type="scientific">Stigmatella aurantiaca</name>
    <dbReference type="NCBI Taxonomy" id="41"/>
    <lineage>
        <taxon>Bacteria</taxon>
        <taxon>Pseudomonadati</taxon>
        <taxon>Myxococcota</taxon>
        <taxon>Myxococcia</taxon>
        <taxon>Myxococcales</taxon>
        <taxon>Cystobacterineae</taxon>
        <taxon>Archangiaceae</taxon>
        <taxon>Stigmatella</taxon>
    </lineage>
</organism>